<feature type="compositionally biased region" description="Low complexity" evidence="4">
    <location>
        <begin position="323"/>
        <end position="340"/>
    </location>
</feature>
<dbReference type="Proteomes" id="UP001156389">
    <property type="component" value="Unassembled WGS sequence"/>
</dbReference>
<name>A0ABT2JQX8_9ACTN</name>
<evidence type="ECO:0000256" key="2">
    <source>
        <dbReference type="ARBA" id="ARBA00023172"/>
    </source>
</evidence>
<dbReference type="Gene3D" id="2.40.290.10">
    <property type="match status" value="1"/>
</dbReference>
<evidence type="ECO:0000259" key="5">
    <source>
        <dbReference type="SMART" id="SM00559"/>
    </source>
</evidence>
<feature type="domain" description="Ku" evidence="5">
    <location>
        <begin position="52"/>
        <end position="181"/>
    </location>
</feature>
<reference evidence="6 7" key="1">
    <citation type="submission" date="2021-10" db="EMBL/GenBank/DDBJ databases">
        <title>Streptomyces gossypii sp. nov., isolated from soil collected from cotton field.</title>
        <authorList>
            <person name="Ge X."/>
            <person name="Chen X."/>
            <person name="Liu W."/>
        </authorList>
    </citation>
    <scope>NUCLEOTIDE SEQUENCE [LARGE SCALE GENOMIC DNA]</scope>
    <source>
        <strain evidence="6 7">N2-109</strain>
    </source>
</reference>
<dbReference type="HAMAP" id="MF_01875">
    <property type="entry name" value="Prokaryotic_Ku"/>
    <property type="match status" value="1"/>
</dbReference>
<dbReference type="SMART" id="SM00559">
    <property type="entry name" value="Ku78"/>
    <property type="match status" value="1"/>
</dbReference>
<feature type="region of interest" description="Disordered" evidence="4">
    <location>
        <begin position="252"/>
        <end position="361"/>
    </location>
</feature>
<proteinExistence type="inferred from homology"/>
<dbReference type="SUPFAM" id="SSF100939">
    <property type="entry name" value="SPOC domain-like"/>
    <property type="match status" value="1"/>
</dbReference>
<dbReference type="RefSeq" id="WP_260217864.1">
    <property type="nucleotide sequence ID" value="NZ_JAJAGO010000004.1"/>
</dbReference>
<comment type="subunit">
    <text evidence="3">Homodimer. Interacts with LigD.</text>
</comment>
<keyword evidence="2 3" id="KW-0233">DNA recombination</keyword>
<feature type="compositionally biased region" description="Basic residues" evidence="4">
    <location>
        <begin position="310"/>
        <end position="322"/>
    </location>
</feature>
<protein>
    <recommendedName>
        <fullName evidence="3">Non-homologous end joining protein Ku</fullName>
    </recommendedName>
</protein>
<comment type="function">
    <text evidence="3">With LigD forms a non-homologous end joining (NHEJ) DNA repair enzyme, which repairs dsDNA breaks with reduced fidelity. Binds linear dsDNA with 5'- and 3'- overhangs but not closed circular dsDNA nor ssDNA. Recruits and stimulates the ligase activity of LigD.</text>
</comment>
<keyword evidence="7" id="KW-1185">Reference proteome</keyword>
<dbReference type="Pfam" id="PF02735">
    <property type="entry name" value="Ku"/>
    <property type="match status" value="1"/>
</dbReference>
<dbReference type="NCBIfam" id="TIGR02772">
    <property type="entry name" value="Ku_bact"/>
    <property type="match status" value="1"/>
</dbReference>
<comment type="caution">
    <text evidence="6">The sequence shown here is derived from an EMBL/GenBank/DDBJ whole genome shotgun (WGS) entry which is preliminary data.</text>
</comment>
<gene>
    <name evidence="3" type="primary">ku</name>
    <name evidence="6" type="ORF">LHJ74_10275</name>
</gene>
<dbReference type="InterPro" id="IPR006164">
    <property type="entry name" value="DNA_bd_Ku70/Ku80"/>
</dbReference>
<evidence type="ECO:0000256" key="1">
    <source>
        <dbReference type="ARBA" id="ARBA00023125"/>
    </source>
</evidence>
<sequence length="361" mass="38089">MRSIWKGSISFGLVTIPIKVFSATESHSVSFRQIHTTDGGRIRYRKVCELDEREVPGEEIGKAYEAADGTAVQLTDEDLASLPLPTAKTVEILAFVPAEEIDPIRLDRSYFLSGDGQGASKPYVLLREALERSGKVAIAKFALRGRESLAMVRVYQDTLTLHMMLWPDEIRSAEGMAPSGKVEVRDAELDLADTLMATLGELDTGELHDDYREAMEALVAAKEQGAAPAAEKRAPAEKGKVLDLMSVLESSVQAAKESREDVPGAAAGSEEAESGPGGTVHEMRRKGAAKKKAAPAGKKTASQKAPSGKTAKKSTAAKKAAKKGTAAKQGTAKAGASSGSAGEGGSAGKRAAQKRTPRKSA</sequence>
<feature type="compositionally biased region" description="Basic residues" evidence="4">
    <location>
        <begin position="283"/>
        <end position="293"/>
    </location>
</feature>
<feature type="compositionally biased region" description="Basic residues" evidence="4">
    <location>
        <begin position="351"/>
        <end position="361"/>
    </location>
</feature>
<evidence type="ECO:0000256" key="4">
    <source>
        <dbReference type="SAM" id="MobiDB-lite"/>
    </source>
</evidence>
<feature type="compositionally biased region" description="Low complexity" evidence="4">
    <location>
        <begin position="294"/>
        <end position="309"/>
    </location>
</feature>
<dbReference type="InterPro" id="IPR016194">
    <property type="entry name" value="SPOC-like_C_dom_sf"/>
</dbReference>
<keyword evidence="3" id="KW-0234">DNA repair</keyword>
<dbReference type="EMBL" id="JAJAGO010000004">
    <property type="protein sequence ID" value="MCT2590292.1"/>
    <property type="molecule type" value="Genomic_DNA"/>
</dbReference>
<dbReference type="InterPro" id="IPR009187">
    <property type="entry name" value="Prok_Ku"/>
</dbReference>
<comment type="similarity">
    <text evidence="3">Belongs to the prokaryotic Ku family.</text>
</comment>
<dbReference type="PANTHER" id="PTHR41251">
    <property type="entry name" value="NON-HOMOLOGOUS END JOINING PROTEIN KU"/>
    <property type="match status" value="1"/>
</dbReference>
<dbReference type="PIRSF" id="PIRSF006493">
    <property type="entry name" value="Prok_Ku"/>
    <property type="match status" value="1"/>
</dbReference>
<evidence type="ECO:0000313" key="6">
    <source>
        <dbReference type="EMBL" id="MCT2590292.1"/>
    </source>
</evidence>
<dbReference type="CDD" id="cd00789">
    <property type="entry name" value="KU_like"/>
    <property type="match status" value="1"/>
</dbReference>
<organism evidence="6 7">
    <name type="scientific">Streptomyces gossypii</name>
    <dbReference type="NCBI Taxonomy" id="2883101"/>
    <lineage>
        <taxon>Bacteria</taxon>
        <taxon>Bacillati</taxon>
        <taxon>Actinomycetota</taxon>
        <taxon>Actinomycetes</taxon>
        <taxon>Kitasatosporales</taxon>
        <taxon>Streptomycetaceae</taxon>
        <taxon>Streptomyces</taxon>
    </lineage>
</organism>
<evidence type="ECO:0000313" key="7">
    <source>
        <dbReference type="Proteomes" id="UP001156389"/>
    </source>
</evidence>
<accession>A0ABT2JQX8</accession>
<evidence type="ECO:0000256" key="3">
    <source>
        <dbReference type="HAMAP-Rule" id="MF_01875"/>
    </source>
</evidence>
<keyword evidence="1 3" id="KW-0238">DNA-binding</keyword>
<keyword evidence="3" id="KW-0227">DNA damage</keyword>
<dbReference type="PANTHER" id="PTHR41251:SF1">
    <property type="entry name" value="NON-HOMOLOGOUS END JOINING PROTEIN KU"/>
    <property type="match status" value="1"/>
</dbReference>